<dbReference type="InterPro" id="IPR032675">
    <property type="entry name" value="LRR_dom_sf"/>
</dbReference>
<evidence type="ECO:0000313" key="2">
    <source>
        <dbReference type="Proteomes" id="UP000792220"/>
    </source>
</evidence>
<dbReference type="SUPFAM" id="SSF52058">
    <property type="entry name" value="L domain-like"/>
    <property type="match status" value="1"/>
</dbReference>
<dbReference type="PROSITE" id="PS51450">
    <property type="entry name" value="LRR"/>
    <property type="match status" value="1"/>
</dbReference>
<reference evidence="1" key="1">
    <citation type="journal article" date="2013" name="J. Virol.">
        <title>New Insights into the Evolution of Entomopoxvirinae from the Complete Genome Sequences of Four Entomopoxviruses Infecting Adoxophyes honmai, Choristoneura biennis, Choristoneura rosaceana, and Mythimna separata.</title>
        <authorList>
            <person name="Theze J."/>
            <person name="Takatsuka J."/>
            <person name="Li Z."/>
            <person name="Gallais J."/>
            <person name="Doucet D."/>
            <person name="Arif B."/>
            <person name="Nakai M."/>
            <person name="Herniou E.A."/>
        </authorList>
    </citation>
    <scope>NUCLEOTIDE SEQUENCE</scope>
</reference>
<dbReference type="KEGG" id="vg:15613175"/>
<protein>
    <submittedName>
        <fullName evidence="1">Leucine rich repeat gene family</fullName>
    </submittedName>
</protein>
<keyword evidence="2" id="KW-1185">Reference proteome</keyword>
<evidence type="ECO:0000313" key="1">
    <source>
        <dbReference type="EMBL" id="CCU55753.1"/>
    </source>
</evidence>
<name>A0A916NXZ3_CBEPV</name>
<dbReference type="Gene3D" id="3.80.10.10">
    <property type="entry name" value="Ribonuclease Inhibitor"/>
    <property type="match status" value="1"/>
</dbReference>
<dbReference type="GeneID" id="15613175"/>
<dbReference type="OrthoDB" id="21690at10239"/>
<accession>A0A916NXZ3</accession>
<sequence length="549" mass="65371">MDKIKSICDAKHYLKYLSYTNRILFLKVQNILHYDIIKKLYIDKNDDIIDYDILKNLNNLEELYILHNNNNILNHIPTCIKVLNISNIDLDNVNFLHYLDNLIDLNISKNHRCNITEILLPKSIEILDCSACFVDNYNFIKNLSNLKILNASCNNIHNLTDNLSTTIEELILENIYIYDCKFLEKFINLTKLNISFNKNENEISLDGIPKNIKYLNIYETNVNNVLQTVQNFPNLEKWDYAYYNLHYIDNISHINISNFNNLKYLDLRNITINSDILLKHTKLKNIIIDFRSANSHAIIELPTSTEIINICNNKNKNNYYFINDLINLKKIIIEDCILDSIISNDNNSVEAISFKTEKFNLSIYNFKCLYNFKNLKRLILDINSEYNINKIKLPESITHITITNINLLKNINYIKNLKNLIYFEVKNLDNFDINNKQLYHINVDLSNTNIKYFKLRPYYTNYERLNIYNRIIFVLPDNIEVIEHLEYCHYPSFLQLFYKNLKRILIYSDYIFKQNLYNFYKYTQVKIIEKDINVEIDKILDIDSETLDI</sequence>
<proteinExistence type="predicted"/>
<gene>
    <name evidence="1" type="ORF">CHBEV_185</name>
</gene>
<dbReference type="EMBL" id="HF679132">
    <property type="protein sequence ID" value="CCU55753.1"/>
    <property type="molecule type" value="Genomic_DNA"/>
</dbReference>
<dbReference type="RefSeq" id="YP_008004255.1">
    <property type="nucleotide sequence ID" value="NC_021248.1"/>
</dbReference>
<organismHost>
    <name type="scientific">Choristoneura fumiferana</name>
    <name type="common">Spruce budworm moth</name>
    <name type="synonym">Archips fumiferana</name>
    <dbReference type="NCBI Taxonomy" id="7141"/>
</organismHost>
<dbReference type="Pfam" id="PF23952">
    <property type="entry name" value="LRR_EndoS"/>
    <property type="match status" value="1"/>
</dbReference>
<dbReference type="Proteomes" id="UP000792220">
    <property type="component" value="Genome"/>
</dbReference>
<dbReference type="InterPro" id="IPR001611">
    <property type="entry name" value="Leu-rich_rpt"/>
</dbReference>
<organism evidence="1 2">
    <name type="scientific">Choristoneura biennis entomopoxvirus</name>
    <name type="common">CbEPV</name>
    <dbReference type="NCBI Taxonomy" id="10288"/>
    <lineage>
        <taxon>Viruses</taxon>
        <taxon>Varidnaviria</taxon>
        <taxon>Bamfordvirae</taxon>
        <taxon>Nucleocytoviricota</taxon>
        <taxon>Pokkesviricetes</taxon>
        <taxon>Chitovirales</taxon>
        <taxon>Poxviridae</taxon>
        <taxon>Entomopoxvirinae</taxon>
        <taxon>Betaentomopoxvirus</taxon>
        <taxon>Betaentomopoxvirus cbiennis</taxon>
    </lineage>
</organism>